<name>A0A839UT79_9GAMM</name>
<evidence type="ECO:0000256" key="1">
    <source>
        <dbReference type="ARBA" id="ARBA00004651"/>
    </source>
</evidence>
<keyword evidence="11" id="KW-1185">Reference proteome</keyword>
<comment type="subcellular location">
    <subcellularLocation>
        <location evidence="8">Cell inner membrane</location>
    </subcellularLocation>
    <subcellularLocation>
        <location evidence="1">Cell membrane</location>
        <topology evidence="1">Multi-pass membrane protein</topology>
    </subcellularLocation>
</comment>
<feature type="transmembrane region" description="Helical" evidence="9">
    <location>
        <begin position="37"/>
        <end position="64"/>
    </location>
</feature>
<dbReference type="PANTHER" id="PTHR37484:SF1">
    <property type="entry name" value="ROD SHAPE-DETERMINING PROTEIN MRED"/>
    <property type="match status" value="1"/>
</dbReference>
<keyword evidence="5 8" id="KW-0133">Cell shape</keyword>
<comment type="function">
    <text evidence="8">Involved in formation of the rod shape of the cell. May also contribute to regulation of formation of penicillin-binding proteins.</text>
</comment>
<dbReference type="EMBL" id="JACHXZ010000003">
    <property type="protein sequence ID" value="MBB3169166.1"/>
    <property type="molecule type" value="Genomic_DNA"/>
</dbReference>
<evidence type="ECO:0000256" key="5">
    <source>
        <dbReference type="ARBA" id="ARBA00022960"/>
    </source>
</evidence>
<accession>A0A839UT79</accession>
<comment type="caution">
    <text evidence="10">The sequence shown here is derived from an EMBL/GenBank/DDBJ whole genome shotgun (WGS) entry which is preliminary data.</text>
</comment>
<keyword evidence="7 8" id="KW-0472">Membrane</keyword>
<proteinExistence type="inferred from homology"/>
<feature type="transmembrane region" description="Helical" evidence="9">
    <location>
        <begin position="70"/>
        <end position="91"/>
    </location>
</feature>
<dbReference type="Pfam" id="PF04093">
    <property type="entry name" value="MreD"/>
    <property type="match status" value="1"/>
</dbReference>
<organism evidence="10 11">
    <name type="scientific">Simiduia aestuariiviva</name>
    <dbReference type="NCBI Taxonomy" id="1510459"/>
    <lineage>
        <taxon>Bacteria</taxon>
        <taxon>Pseudomonadati</taxon>
        <taxon>Pseudomonadota</taxon>
        <taxon>Gammaproteobacteria</taxon>
        <taxon>Cellvibrionales</taxon>
        <taxon>Cellvibrionaceae</taxon>
        <taxon>Simiduia</taxon>
    </lineage>
</organism>
<dbReference type="GO" id="GO:0005886">
    <property type="term" value="C:plasma membrane"/>
    <property type="evidence" value="ECO:0007669"/>
    <property type="project" value="UniProtKB-SubCell"/>
</dbReference>
<protein>
    <recommendedName>
        <fullName evidence="8">Rod shape-determining protein MreD</fullName>
    </recommendedName>
</protein>
<dbReference type="GO" id="GO:0008360">
    <property type="term" value="P:regulation of cell shape"/>
    <property type="evidence" value="ECO:0007669"/>
    <property type="project" value="UniProtKB-UniRule"/>
</dbReference>
<dbReference type="NCBIfam" id="TIGR03426">
    <property type="entry name" value="shape_MreD"/>
    <property type="match status" value="1"/>
</dbReference>
<sequence>MQAPKANNLWVIGILLLAALLLAVWPMGAWSQYRPAWVVLICVYWILALPYRVGLGALCCVGLVQDLVAGSLLGYHAMSLVLIGYVCLLSYQRLRNYAPWQQAGWLFILVGMHQVIGNWVNSLSGHEYRGLGFLWPAFTSALCWPLFYKLQQAIRRRYRVT</sequence>
<keyword evidence="8" id="KW-0997">Cell inner membrane</keyword>
<keyword evidence="4 9" id="KW-0812">Transmembrane</keyword>
<evidence type="ECO:0000256" key="8">
    <source>
        <dbReference type="PIRNR" id="PIRNR018472"/>
    </source>
</evidence>
<dbReference type="PIRSF" id="PIRSF018472">
    <property type="entry name" value="MreD_proteobac"/>
    <property type="match status" value="1"/>
</dbReference>
<evidence type="ECO:0000256" key="6">
    <source>
        <dbReference type="ARBA" id="ARBA00022989"/>
    </source>
</evidence>
<keyword evidence="6 9" id="KW-1133">Transmembrane helix</keyword>
<feature type="transmembrane region" description="Helical" evidence="9">
    <location>
        <begin position="6"/>
        <end position="25"/>
    </location>
</feature>
<dbReference type="AlphaFoldDB" id="A0A839UT79"/>
<evidence type="ECO:0000256" key="9">
    <source>
        <dbReference type="SAM" id="Phobius"/>
    </source>
</evidence>
<evidence type="ECO:0000313" key="11">
    <source>
        <dbReference type="Proteomes" id="UP000559987"/>
    </source>
</evidence>
<dbReference type="PANTHER" id="PTHR37484">
    <property type="entry name" value="ROD SHAPE-DETERMINING PROTEIN MRED"/>
    <property type="match status" value="1"/>
</dbReference>
<evidence type="ECO:0000313" key="10">
    <source>
        <dbReference type="EMBL" id="MBB3169166.1"/>
    </source>
</evidence>
<evidence type="ECO:0000256" key="4">
    <source>
        <dbReference type="ARBA" id="ARBA00022692"/>
    </source>
</evidence>
<evidence type="ECO:0000256" key="7">
    <source>
        <dbReference type="ARBA" id="ARBA00023136"/>
    </source>
</evidence>
<feature type="transmembrane region" description="Helical" evidence="9">
    <location>
        <begin position="103"/>
        <end position="120"/>
    </location>
</feature>
<dbReference type="InterPro" id="IPR026034">
    <property type="entry name" value="MreD_proteobac"/>
</dbReference>
<reference evidence="10 11" key="1">
    <citation type="submission" date="2020-08" db="EMBL/GenBank/DDBJ databases">
        <title>Genomic Encyclopedia of Type Strains, Phase III (KMG-III): the genomes of soil and plant-associated and newly described type strains.</title>
        <authorList>
            <person name="Whitman W."/>
        </authorList>
    </citation>
    <scope>NUCLEOTIDE SEQUENCE [LARGE SCALE GENOMIC DNA]</scope>
    <source>
        <strain evidence="10 11">CECT 8571</strain>
    </source>
</reference>
<dbReference type="RefSeq" id="WP_183910653.1">
    <property type="nucleotide sequence ID" value="NZ_JACHXZ010000003.1"/>
</dbReference>
<feature type="transmembrane region" description="Helical" evidence="9">
    <location>
        <begin position="132"/>
        <end position="150"/>
    </location>
</feature>
<evidence type="ECO:0000256" key="2">
    <source>
        <dbReference type="ARBA" id="ARBA00007776"/>
    </source>
</evidence>
<dbReference type="Proteomes" id="UP000559987">
    <property type="component" value="Unassembled WGS sequence"/>
</dbReference>
<evidence type="ECO:0000256" key="3">
    <source>
        <dbReference type="ARBA" id="ARBA00022475"/>
    </source>
</evidence>
<gene>
    <name evidence="10" type="ORF">FHS30_002374</name>
</gene>
<comment type="similarity">
    <text evidence="2 8">Belongs to the MreD family.</text>
</comment>
<dbReference type="InterPro" id="IPR007227">
    <property type="entry name" value="Cell_shape_determining_MreD"/>
</dbReference>
<keyword evidence="3 8" id="KW-1003">Cell membrane</keyword>